<keyword evidence="3" id="KW-0560">Oxidoreductase</keyword>
<protein>
    <submittedName>
        <fullName evidence="4">Uncharacterized protein</fullName>
    </submittedName>
</protein>
<dbReference type="PANTHER" id="PTHR24320:SF152">
    <property type="entry name" value="SHORT-CHAIN DEHYDROGENASE_REDUCTASE FAMILY PROTEIN"/>
    <property type="match status" value="1"/>
</dbReference>
<evidence type="ECO:0000313" key="4">
    <source>
        <dbReference type="EMBL" id="KAK5047578.1"/>
    </source>
</evidence>
<comment type="similarity">
    <text evidence="1">Belongs to the short-chain dehydrogenases/reductases (SDR) family.</text>
</comment>
<dbReference type="Proteomes" id="UP001358417">
    <property type="component" value="Unassembled WGS sequence"/>
</dbReference>
<dbReference type="InterPro" id="IPR002347">
    <property type="entry name" value="SDR_fam"/>
</dbReference>
<keyword evidence="5" id="KW-1185">Reference proteome</keyword>
<sequence>MSKFTHSIIVTGGTSGLGFHATTILAKQFKDAKVVIAARKDPELAAAKINKKNGQNNVEFLSLDLGKHESIRAFVKTLKDQQLPPVSHLLLNAGLQFPGEIQYTSDGIEATFGINHVGHALLFHLLQPSLANKCRIVVVSSGTHDPAQKSGLPDAIYDTAEELAHPKGEALNYAGRQRYATSKLCNVLWTYALSRRVSKLPGKNITVVAFDPGLMPGTGLARESGPVLRFVWHYVLPALIPLLRRAFHPNVHTSQQSGANLAFIATDGSAAMKSGVYYEMRKEIPSSIDSYVESKQEDLWAWTVRTLASTEQERKEFEVVA</sequence>
<keyword evidence="2" id="KW-0521">NADP</keyword>
<proteinExistence type="inferred from homology"/>
<gene>
    <name evidence="4" type="ORF">LTR84_006675</name>
</gene>
<evidence type="ECO:0000256" key="3">
    <source>
        <dbReference type="ARBA" id="ARBA00023002"/>
    </source>
</evidence>
<dbReference type="SUPFAM" id="SSF51735">
    <property type="entry name" value="NAD(P)-binding Rossmann-fold domains"/>
    <property type="match status" value="1"/>
</dbReference>
<comment type="caution">
    <text evidence="4">The sequence shown here is derived from an EMBL/GenBank/DDBJ whole genome shotgun (WGS) entry which is preliminary data.</text>
</comment>
<dbReference type="EMBL" id="JAVRRD010000025">
    <property type="protein sequence ID" value="KAK5047578.1"/>
    <property type="molecule type" value="Genomic_DNA"/>
</dbReference>
<dbReference type="Pfam" id="PF00106">
    <property type="entry name" value="adh_short"/>
    <property type="match status" value="1"/>
</dbReference>
<name>A0AAV9N0Q3_9EURO</name>
<dbReference type="InterPro" id="IPR036291">
    <property type="entry name" value="NAD(P)-bd_dom_sf"/>
</dbReference>
<dbReference type="AlphaFoldDB" id="A0AAV9N0Q3"/>
<reference evidence="4 5" key="1">
    <citation type="submission" date="2023-08" db="EMBL/GenBank/DDBJ databases">
        <title>Black Yeasts Isolated from many extreme environments.</title>
        <authorList>
            <person name="Coleine C."/>
            <person name="Stajich J.E."/>
            <person name="Selbmann L."/>
        </authorList>
    </citation>
    <scope>NUCLEOTIDE SEQUENCE [LARGE SCALE GENOMIC DNA]</scope>
    <source>
        <strain evidence="4 5">CCFEE 5792</strain>
    </source>
</reference>
<dbReference type="Gene3D" id="3.40.50.720">
    <property type="entry name" value="NAD(P)-binding Rossmann-like Domain"/>
    <property type="match status" value="1"/>
</dbReference>
<organism evidence="4 5">
    <name type="scientific">Exophiala bonariae</name>
    <dbReference type="NCBI Taxonomy" id="1690606"/>
    <lineage>
        <taxon>Eukaryota</taxon>
        <taxon>Fungi</taxon>
        <taxon>Dikarya</taxon>
        <taxon>Ascomycota</taxon>
        <taxon>Pezizomycotina</taxon>
        <taxon>Eurotiomycetes</taxon>
        <taxon>Chaetothyriomycetidae</taxon>
        <taxon>Chaetothyriales</taxon>
        <taxon>Herpotrichiellaceae</taxon>
        <taxon>Exophiala</taxon>
    </lineage>
</organism>
<accession>A0AAV9N0Q3</accession>
<dbReference type="RefSeq" id="XP_064703122.1">
    <property type="nucleotide sequence ID" value="XM_064850235.1"/>
</dbReference>
<evidence type="ECO:0000313" key="5">
    <source>
        <dbReference type="Proteomes" id="UP001358417"/>
    </source>
</evidence>
<evidence type="ECO:0000256" key="1">
    <source>
        <dbReference type="ARBA" id="ARBA00006484"/>
    </source>
</evidence>
<evidence type="ECO:0000256" key="2">
    <source>
        <dbReference type="ARBA" id="ARBA00022857"/>
    </source>
</evidence>
<dbReference type="PANTHER" id="PTHR24320">
    <property type="entry name" value="RETINOL DEHYDROGENASE"/>
    <property type="match status" value="1"/>
</dbReference>
<dbReference type="GO" id="GO:0016491">
    <property type="term" value="F:oxidoreductase activity"/>
    <property type="evidence" value="ECO:0007669"/>
    <property type="project" value="UniProtKB-KW"/>
</dbReference>
<dbReference type="GeneID" id="89974846"/>